<feature type="transmembrane region" description="Helical" evidence="9">
    <location>
        <begin position="121"/>
        <end position="149"/>
    </location>
</feature>
<dbReference type="PATRIC" id="fig|1598.90.peg.2020"/>
<feature type="transmembrane region" description="Helical" evidence="9">
    <location>
        <begin position="82"/>
        <end position="109"/>
    </location>
</feature>
<evidence type="ECO:0000256" key="8">
    <source>
        <dbReference type="ARBA" id="ARBA00038435"/>
    </source>
</evidence>
<evidence type="ECO:0000259" key="10">
    <source>
        <dbReference type="Pfam" id="PF03553"/>
    </source>
</evidence>
<gene>
    <name evidence="13" type="ORF">CBF96_07380</name>
    <name evidence="14" type="ORF">CBG15_05560</name>
    <name evidence="12" type="ORF">GIX76_07420</name>
    <name evidence="11" type="ORF">LR3_03820</name>
</gene>
<evidence type="ECO:0000256" key="5">
    <source>
        <dbReference type="ARBA" id="ARBA00022692"/>
    </source>
</evidence>
<proteinExistence type="inferred from homology"/>
<keyword evidence="2" id="KW-0813">Transport</keyword>
<evidence type="ECO:0000313" key="17">
    <source>
        <dbReference type="Proteomes" id="UP000216681"/>
    </source>
</evidence>
<evidence type="ECO:0000256" key="6">
    <source>
        <dbReference type="ARBA" id="ARBA00022989"/>
    </source>
</evidence>
<feature type="transmembrane region" description="Helical" evidence="9">
    <location>
        <begin position="239"/>
        <end position="259"/>
    </location>
</feature>
<feature type="transmembrane region" description="Helical" evidence="9">
    <location>
        <begin position="359"/>
        <end position="383"/>
    </location>
</feature>
<keyword evidence="5 9" id="KW-0812">Transmembrane</keyword>
<dbReference type="RefSeq" id="WP_003665460.1">
    <property type="nucleotide sequence ID" value="NZ_JAJGTF010000076.1"/>
</dbReference>
<dbReference type="InterPro" id="IPR052180">
    <property type="entry name" value="NhaC_Na-H+_Antiporter"/>
</dbReference>
<dbReference type="AlphaFoldDB" id="A0A073JZ76"/>
<dbReference type="EMBL" id="NGPL01000043">
    <property type="protein sequence ID" value="OYS68523.1"/>
    <property type="molecule type" value="Genomic_DNA"/>
</dbReference>
<evidence type="ECO:0000256" key="1">
    <source>
        <dbReference type="ARBA" id="ARBA00004651"/>
    </source>
</evidence>
<keyword evidence="4" id="KW-1003">Cell membrane</keyword>
<accession>A0A073JZ76</accession>
<dbReference type="Pfam" id="PF03553">
    <property type="entry name" value="Na_H_antiporter"/>
    <property type="match status" value="1"/>
</dbReference>
<sequence length="472" mass="50072">MKTINKSKNSPEPVIGFSESLLILGVILCILGYPIIFKHQEPQAPLFISFVLLAVYGRIRGFKWDTIMNGMRHGLRAGVDPLVIFLSIGVLIATWIFSGTIPTIMYFGFEIISVKFFLPTVFIVCTLVGIACGSSFTTVSTMGIAFIGIGATLKINPGLTAGVIVSGAFCGSNISPLSGTTNLAASVGEISIYKHIKSLLTTDIPAWAICLILYTFLGLNSKNVSLGAVHQMMAGLQNGFWISGWALLPVLLLIVLAIFQVPAIPSLGLGSLFAVVLGWIHAPKTSLTTITNTIMTGYVSHTGDKTIDTLLSKGGISSMLTSLALIIFALALGGLLIKFNIISAIINHLTGIVKTPGRLAFSTALTCIGVNLLVGEHYLAIILPGQSFLPSFDKLGLKRVDLTRILNDAGAAVNAIVPWSVSGVFIASTLQINPLSFIPWAFFPFLVTILTVIAGMLVKVPAQSPAANLATE</sequence>
<evidence type="ECO:0000313" key="16">
    <source>
        <dbReference type="Proteomes" id="UP000215747"/>
    </source>
</evidence>
<dbReference type="Proteomes" id="UP000460207">
    <property type="component" value="Unassembled WGS sequence"/>
</dbReference>
<dbReference type="PANTHER" id="PTHR33451">
    <property type="entry name" value="MALATE-2H(+)/NA(+)-LACTATE ANTIPORTER"/>
    <property type="match status" value="1"/>
</dbReference>
<evidence type="ECO:0000256" key="2">
    <source>
        <dbReference type="ARBA" id="ARBA00022448"/>
    </source>
</evidence>
<reference evidence="13" key="3">
    <citation type="submission" date="2017-05" db="EMBL/GenBank/DDBJ databases">
        <authorList>
            <person name="Song R."/>
            <person name="Chenine A.L."/>
            <person name="Ruprecht R.M."/>
        </authorList>
    </citation>
    <scope>NUCLEOTIDE SEQUENCE [LARGE SCALE GENOMIC DNA]</scope>
    <source>
        <strain evidence="13">114h</strain>
    </source>
</reference>
<dbReference type="Proteomes" id="UP000216681">
    <property type="component" value="Unassembled WGS sequence"/>
</dbReference>
<dbReference type="InterPro" id="IPR018461">
    <property type="entry name" value="Na/H_Antiport_NhaC-like_C"/>
</dbReference>
<evidence type="ECO:0000256" key="9">
    <source>
        <dbReference type="SAM" id="Phobius"/>
    </source>
</evidence>
<dbReference type="EMBL" id="JOSX01000021">
    <property type="protein sequence ID" value="KEK14176.1"/>
    <property type="molecule type" value="Genomic_DNA"/>
</dbReference>
<evidence type="ECO:0000313" key="11">
    <source>
        <dbReference type="EMBL" id="KEK14176.1"/>
    </source>
</evidence>
<reference evidence="12 18" key="5">
    <citation type="submission" date="2019-11" db="EMBL/GenBank/DDBJ databases">
        <title>Draft genome sequence of 12 host-associated Lactobacillus reuteri rodent strains.</title>
        <authorList>
            <person name="Zhang S."/>
            <person name="Ozcam M."/>
            <person name="Van Pijkeren J.P."/>
        </authorList>
    </citation>
    <scope>NUCLEOTIDE SEQUENCE [LARGE SCALE GENOMIC DNA]</scope>
    <source>
        <strain evidence="12 18">N4I</strain>
    </source>
</reference>
<evidence type="ECO:0000313" key="15">
    <source>
        <dbReference type="Proteomes" id="UP000027731"/>
    </source>
</evidence>
<protein>
    <submittedName>
        <fullName evidence="11">Sodium:proton antiporter</fullName>
    </submittedName>
</protein>
<feature type="transmembrane region" description="Helical" evidence="9">
    <location>
        <begin position="319"/>
        <end position="339"/>
    </location>
</feature>
<dbReference type="GO" id="GO:0015297">
    <property type="term" value="F:antiporter activity"/>
    <property type="evidence" value="ECO:0007669"/>
    <property type="project" value="UniProtKB-KW"/>
</dbReference>
<evidence type="ECO:0000313" key="18">
    <source>
        <dbReference type="Proteomes" id="UP000460207"/>
    </source>
</evidence>
<name>A0A073JZ76_LIMRT</name>
<dbReference type="GO" id="GO:0005886">
    <property type="term" value="C:plasma membrane"/>
    <property type="evidence" value="ECO:0007669"/>
    <property type="project" value="UniProtKB-SubCell"/>
</dbReference>
<dbReference type="EMBL" id="NGPX01000024">
    <property type="protein sequence ID" value="OYS93759.1"/>
    <property type="molecule type" value="Genomic_DNA"/>
</dbReference>
<feature type="transmembrane region" description="Helical" evidence="9">
    <location>
        <begin position="199"/>
        <end position="219"/>
    </location>
</feature>
<evidence type="ECO:0000256" key="7">
    <source>
        <dbReference type="ARBA" id="ARBA00023136"/>
    </source>
</evidence>
<comment type="similarity">
    <text evidence="8">Belongs to the NhaC Na(+)/H(+) (TC 2.A.35) antiporter family.</text>
</comment>
<keyword evidence="7 9" id="KW-0472">Membrane</keyword>
<comment type="caution">
    <text evidence="11">The sequence shown here is derived from an EMBL/GenBank/DDBJ whole genome shotgun (WGS) entry which is preliminary data.</text>
</comment>
<evidence type="ECO:0000256" key="3">
    <source>
        <dbReference type="ARBA" id="ARBA00022449"/>
    </source>
</evidence>
<evidence type="ECO:0000313" key="14">
    <source>
        <dbReference type="EMBL" id="OYS93759.1"/>
    </source>
</evidence>
<dbReference type="PANTHER" id="PTHR33451:SF6">
    <property type="entry name" value="NA(+)_H(+) ANTIPORTER NHAC"/>
    <property type="match status" value="1"/>
</dbReference>
<organism evidence="11 15">
    <name type="scientific">Limosilactobacillus reuteri</name>
    <name type="common">Lactobacillus reuteri</name>
    <dbReference type="NCBI Taxonomy" id="1598"/>
    <lineage>
        <taxon>Bacteria</taxon>
        <taxon>Bacillati</taxon>
        <taxon>Bacillota</taxon>
        <taxon>Bacilli</taxon>
        <taxon>Lactobacillales</taxon>
        <taxon>Lactobacillaceae</taxon>
        <taxon>Limosilactobacillus</taxon>
    </lineage>
</organism>
<reference evidence="16 17" key="2">
    <citation type="submission" date="2017-05" db="EMBL/GenBank/DDBJ databases">
        <authorList>
            <person name="Lin X.B."/>
            <person name="Stothard P."/>
            <person name="Tasseva G."/>
            <person name="Walter J."/>
        </authorList>
    </citation>
    <scope>NUCLEOTIDE SEQUENCE [LARGE SCALE GENOMIC DNA]</scope>
    <source>
        <strain evidence="14 17">105n</strain>
        <strain evidence="16">114h</strain>
    </source>
</reference>
<evidence type="ECO:0000313" key="12">
    <source>
        <dbReference type="EMBL" id="MRG89815.1"/>
    </source>
</evidence>
<evidence type="ECO:0000313" key="13">
    <source>
        <dbReference type="EMBL" id="OYS68523.1"/>
    </source>
</evidence>
<dbReference type="Proteomes" id="UP000027731">
    <property type="component" value="Unassembled WGS sequence"/>
</dbReference>
<dbReference type="Proteomes" id="UP000215747">
    <property type="component" value="Unassembled WGS sequence"/>
</dbReference>
<feature type="transmembrane region" description="Helical" evidence="9">
    <location>
        <begin position="21"/>
        <end position="37"/>
    </location>
</feature>
<feature type="transmembrane region" description="Helical" evidence="9">
    <location>
        <begin position="437"/>
        <end position="458"/>
    </location>
</feature>
<keyword evidence="3" id="KW-0050">Antiport</keyword>
<reference evidence="11 15" key="1">
    <citation type="submission" date="2014-06" db="EMBL/GenBank/DDBJ databases">
        <title>Genetic determinant of reutericyclin biosynthesis of Lactobacillus reuteri.</title>
        <authorList>
            <person name="Lin X."/>
            <person name="Duar R."/>
            <person name="Walter J."/>
            <person name="Gaenzle M."/>
        </authorList>
    </citation>
    <scope>NUCLEOTIDE SEQUENCE [LARGE SCALE GENOMIC DNA]</scope>
    <source>
        <strain evidence="11 15">LTH2584</strain>
    </source>
</reference>
<keyword evidence="6 9" id="KW-1133">Transmembrane helix</keyword>
<feature type="domain" description="Na+/H+ antiporter NhaC-like C-terminal" evidence="10">
    <location>
        <begin position="174"/>
        <end position="455"/>
    </location>
</feature>
<reference evidence="16 17" key="4">
    <citation type="submission" date="2017-09" db="EMBL/GenBank/DDBJ databases">
        <title>Tripartite evolution among Lactobacillus johnsonii, Lactobacillus taiwanensis, Lactobacillus reuteri and their rodent host.</title>
        <authorList>
            <person name="Wang T."/>
            <person name="Knowles S."/>
            <person name="Cheng C."/>
        </authorList>
    </citation>
    <scope>NUCLEOTIDE SEQUENCE [LARGE SCALE GENOMIC DNA]</scope>
    <source>
        <strain evidence="14 17">105n</strain>
        <strain evidence="13 16">114h</strain>
    </source>
</reference>
<evidence type="ECO:0000256" key="4">
    <source>
        <dbReference type="ARBA" id="ARBA00022475"/>
    </source>
</evidence>
<dbReference type="EMBL" id="WJND01000010">
    <property type="protein sequence ID" value="MRG89815.1"/>
    <property type="molecule type" value="Genomic_DNA"/>
</dbReference>
<feature type="transmembrane region" description="Helical" evidence="9">
    <location>
        <begin position="43"/>
        <end position="61"/>
    </location>
</feature>
<comment type="subcellular location">
    <subcellularLocation>
        <location evidence="1">Cell membrane</location>
        <topology evidence="1">Multi-pass membrane protein</topology>
    </subcellularLocation>
</comment>